<reference evidence="3" key="1">
    <citation type="submission" date="2022-03" db="EMBL/GenBank/DDBJ databases">
        <authorList>
            <person name="Martin C."/>
        </authorList>
    </citation>
    <scope>NUCLEOTIDE SEQUENCE</scope>
</reference>
<evidence type="ECO:0000313" key="3">
    <source>
        <dbReference type="EMBL" id="CAH1785130.1"/>
    </source>
</evidence>
<sequence>MERQIILKIAVGLVLFLIALLSKSVEGIGCFVCTSINGSNPACEDTFNNSMTLDVYKPNCKAGRKARTGLFPATDCIKLKAVIDDSKVEHLIRACVTDDGGINSETEIGRISHCGFIRQIKLDGKEATGCILTCNTDGCNGAVHLSLPTFGLLLTMFVLLRQLKIIHL</sequence>
<keyword evidence="2" id="KW-0325">Glycoprotein</keyword>
<gene>
    <name evidence="3" type="ORF">OFUS_LOCUS11233</name>
</gene>
<dbReference type="Pfam" id="PF17064">
    <property type="entry name" value="QVR"/>
    <property type="match status" value="1"/>
</dbReference>
<dbReference type="AlphaFoldDB" id="A0A8J1XFI6"/>
<proteinExistence type="predicted"/>
<evidence type="ECO:0000313" key="4">
    <source>
        <dbReference type="Proteomes" id="UP000749559"/>
    </source>
</evidence>
<dbReference type="Proteomes" id="UP000749559">
    <property type="component" value="Unassembled WGS sequence"/>
</dbReference>
<dbReference type="OrthoDB" id="75169at2759"/>
<organism evidence="3 4">
    <name type="scientific">Owenia fusiformis</name>
    <name type="common">Polychaete worm</name>
    <dbReference type="NCBI Taxonomy" id="6347"/>
    <lineage>
        <taxon>Eukaryota</taxon>
        <taxon>Metazoa</taxon>
        <taxon>Spiralia</taxon>
        <taxon>Lophotrochozoa</taxon>
        <taxon>Annelida</taxon>
        <taxon>Polychaeta</taxon>
        <taxon>Sedentaria</taxon>
        <taxon>Canalipalpata</taxon>
        <taxon>Sabellida</taxon>
        <taxon>Oweniida</taxon>
        <taxon>Oweniidae</taxon>
        <taxon>Owenia</taxon>
    </lineage>
</organism>
<dbReference type="EMBL" id="CAIIXF020000005">
    <property type="protein sequence ID" value="CAH1785130.1"/>
    <property type="molecule type" value="Genomic_DNA"/>
</dbReference>
<keyword evidence="4" id="KW-1185">Reference proteome</keyword>
<dbReference type="GO" id="GO:0032222">
    <property type="term" value="P:regulation of synaptic transmission, cholinergic"/>
    <property type="evidence" value="ECO:0007669"/>
    <property type="project" value="InterPro"/>
</dbReference>
<dbReference type="InterPro" id="IPR031424">
    <property type="entry name" value="QVR-like"/>
</dbReference>
<evidence type="ECO:0000256" key="1">
    <source>
        <dbReference type="ARBA" id="ARBA00022729"/>
    </source>
</evidence>
<dbReference type="PANTHER" id="PTHR38332">
    <property type="entry name" value="PROTEIN CBG11604"/>
    <property type="match status" value="1"/>
</dbReference>
<name>A0A8J1XFI6_OWEFU</name>
<accession>A0A8J1XFI6</accession>
<dbReference type="GO" id="GO:0030431">
    <property type="term" value="P:sleep"/>
    <property type="evidence" value="ECO:0007669"/>
    <property type="project" value="InterPro"/>
</dbReference>
<protein>
    <submittedName>
        <fullName evidence="3">Uncharacterized protein</fullName>
    </submittedName>
</protein>
<evidence type="ECO:0000256" key="2">
    <source>
        <dbReference type="ARBA" id="ARBA00023180"/>
    </source>
</evidence>
<keyword evidence="1" id="KW-0732">Signal</keyword>
<comment type="caution">
    <text evidence="3">The sequence shown here is derived from an EMBL/GenBank/DDBJ whole genome shotgun (WGS) entry which is preliminary data.</text>
</comment>
<dbReference type="PANTHER" id="PTHR38332:SF1">
    <property type="entry name" value="RE49668P"/>
    <property type="match status" value="1"/>
</dbReference>